<dbReference type="InParanoid" id="B4KFA9"/>
<dbReference type="PANTHER" id="PTHR10974:SF9">
    <property type="entry name" value="DUF229 DOMAIN CONTAINING PROTEIN-RELATED"/>
    <property type="match status" value="1"/>
</dbReference>
<dbReference type="InterPro" id="IPR017850">
    <property type="entry name" value="Alkaline_phosphatase_core_sf"/>
</dbReference>
<dbReference type="CDD" id="cd16021">
    <property type="entry name" value="ALP_like"/>
    <property type="match status" value="1"/>
</dbReference>
<accession>B4KFA9</accession>
<dbReference type="KEGG" id="dmo:Dmoj_GI17450"/>
<dbReference type="Gene3D" id="3.40.720.10">
    <property type="entry name" value="Alkaline Phosphatase, subunit A"/>
    <property type="match status" value="1"/>
</dbReference>
<dbReference type="Proteomes" id="UP000009192">
    <property type="component" value="Unassembled WGS sequence"/>
</dbReference>
<dbReference type="OMA" id="CTHDHPR"/>
<dbReference type="eggNOG" id="ENOG502QRYZ">
    <property type="taxonomic scope" value="Eukaryota"/>
</dbReference>
<organism evidence="1 2">
    <name type="scientific">Drosophila mojavensis</name>
    <name type="common">Fruit fly</name>
    <dbReference type="NCBI Taxonomy" id="7230"/>
    <lineage>
        <taxon>Eukaryota</taxon>
        <taxon>Metazoa</taxon>
        <taxon>Ecdysozoa</taxon>
        <taxon>Arthropoda</taxon>
        <taxon>Hexapoda</taxon>
        <taxon>Insecta</taxon>
        <taxon>Pterygota</taxon>
        <taxon>Neoptera</taxon>
        <taxon>Endopterygota</taxon>
        <taxon>Diptera</taxon>
        <taxon>Brachycera</taxon>
        <taxon>Muscomorpha</taxon>
        <taxon>Ephydroidea</taxon>
        <taxon>Drosophilidae</taxon>
        <taxon>Drosophila</taxon>
    </lineage>
</organism>
<evidence type="ECO:0000313" key="1">
    <source>
        <dbReference type="EMBL" id="EDW12009.1"/>
    </source>
</evidence>
<reference evidence="1 2" key="1">
    <citation type="journal article" date="2007" name="Nature">
        <title>Evolution of genes and genomes on the Drosophila phylogeny.</title>
        <authorList>
            <consortium name="Drosophila 12 Genomes Consortium"/>
            <person name="Clark A.G."/>
            <person name="Eisen M.B."/>
            <person name="Smith D.R."/>
            <person name="Bergman C.M."/>
            <person name="Oliver B."/>
            <person name="Markow T.A."/>
            <person name="Kaufman T.C."/>
            <person name="Kellis M."/>
            <person name="Gelbart W."/>
            <person name="Iyer V.N."/>
            <person name="Pollard D.A."/>
            <person name="Sackton T.B."/>
            <person name="Larracuente A.M."/>
            <person name="Singh N.D."/>
            <person name="Abad J.P."/>
            <person name="Abt D.N."/>
            <person name="Adryan B."/>
            <person name="Aguade M."/>
            <person name="Akashi H."/>
            <person name="Anderson W.W."/>
            <person name="Aquadro C.F."/>
            <person name="Ardell D.H."/>
            <person name="Arguello R."/>
            <person name="Artieri C.G."/>
            <person name="Barbash D.A."/>
            <person name="Barker D."/>
            <person name="Barsanti P."/>
            <person name="Batterham P."/>
            <person name="Batzoglou S."/>
            <person name="Begun D."/>
            <person name="Bhutkar A."/>
            <person name="Blanco E."/>
            <person name="Bosak S.A."/>
            <person name="Bradley R.K."/>
            <person name="Brand A.D."/>
            <person name="Brent M.R."/>
            <person name="Brooks A.N."/>
            <person name="Brown R.H."/>
            <person name="Butlin R.K."/>
            <person name="Caggese C."/>
            <person name="Calvi B.R."/>
            <person name="Bernardo de Carvalho A."/>
            <person name="Caspi A."/>
            <person name="Castrezana S."/>
            <person name="Celniker S.E."/>
            <person name="Chang J.L."/>
            <person name="Chapple C."/>
            <person name="Chatterji S."/>
            <person name="Chinwalla A."/>
            <person name="Civetta A."/>
            <person name="Clifton S.W."/>
            <person name="Comeron J.M."/>
            <person name="Costello J.C."/>
            <person name="Coyne J.A."/>
            <person name="Daub J."/>
            <person name="David R.G."/>
            <person name="Delcher A.L."/>
            <person name="Delehaunty K."/>
            <person name="Do C.B."/>
            <person name="Ebling H."/>
            <person name="Edwards K."/>
            <person name="Eickbush T."/>
            <person name="Evans J.D."/>
            <person name="Filipski A."/>
            <person name="Findeiss S."/>
            <person name="Freyhult E."/>
            <person name="Fulton L."/>
            <person name="Fulton R."/>
            <person name="Garcia A.C."/>
            <person name="Gardiner A."/>
            <person name="Garfield D.A."/>
            <person name="Garvin B.E."/>
            <person name="Gibson G."/>
            <person name="Gilbert D."/>
            <person name="Gnerre S."/>
            <person name="Godfrey J."/>
            <person name="Good R."/>
            <person name="Gotea V."/>
            <person name="Gravely B."/>
            <person name="Greenberg A.J."/>
            <person name="Griffiths-Jones S."/>
            <person name="Gross S."/>
            <person name="Guigo R."/>
            <person name="Gustafson E.A."/>
            <person name="Haerty W."/>
            <person name="Hahn M.W."/>
            <person name="Halligan D.L."/>
            <person name="Halpern A.L."/>
            <person name="Halter G.M."/>
            <person name="Han M.V."/>
            <person name="Heger A."/>
            <person name="Hillier L."/>
            <person name="Hinrichs A.S."/>
            <person name="Holmes I."/>
            <person name="Hoskins R.A."/>
            <person name="Hubisz M.J."/>
            <person name="Hultmark D."/>
            <person name="Huntley M.A."/>
            <person name="Jaffe D.B."/>
            <person name="Jagadeeshan S."/>
            <person name="Jeck W.R."/>
            <person name="Johnson J."/>
            <person name="Jones C.D."/>
            <person name="Jordan W.C."/>
            <person name="Karpen G.H."/>
            <person name="Kataoka E."/>
            <person name="Keightley P.D."/>
            <person name="Kheradpour P."/>
            <person name="Kirkness E.F."/>
            <person name="Koerich L.B."/>
            <person name="Kristiansen K."/>
            <person name="Kudrna D."/>
            <person name="Kulathinal R.J."/>
            <person name="Kumar S."/>
            <person name="Kwok R."/>
            <person name="Lander E."/>
            <person name="Langley C.H."/>
            <person name="Lapoint R."/>
            <person name="Lazzaro B.P."/>
            <person name="Lee S.J."/>
            <person name="Levesque L."/>
            <person name="Li R."/>
            <person name="Lin C.F."/>
            <person name="Lin M.F."/>
            <person name="Lindblad-Toh K."/>
            <person name="Llopart A."/>
            <person name="Long M."/>
            <person name="Low L."/>
            <person name="Lozovsky E."/>
            <person name="Lu J."/>
            <person name="Luo M."/>
            <person name="Machado C.A."/>
            <person name="Makalowski W."/>
            <person name="Marzo M."/>
            <person name="Matsuda M."/>
            <person name="Matzkin L."/>
            <person name="McAllister B."/>
            <person name="McBride C.S."/>
            <person name="McKernan B."/>
            <person name="McKernan K."/>
            <person name="Mendez-Lago M."/>
            <person name="Minx P."/>
            <person name="Mollenhauer M.U."/>
            <person name="Montooth K."/>
            <person name="Mount S.M."/>
            <person name="Mu X."/>
            <person name="Myers E."/>
            <person name="Negre B."/>
            <person name="Newfeld S."/>
            <person name="Nielsen R."/>
            <person name="Noor M.A."/>
            <person name="O'Grady P."/>
            <person name="Pachter L."/>
            <person name="Papaceit M."/>
            <person name="Parisi M.J."/>
            <person name="Parisi M."/>
            <person name="Parts L."/>
            <person name="Pedersen J.S."/>
            <person name="Pesole G."/>
            <person name="Phillippy A.M."/>
            <person name="Ponting C.P."/>
            <person name="Pop M."/>
            <person name="Porcelli D."/>
            <person name="Powell J.R."/>
            <person name="Prohaska S."/>
            <person name="Pruitt K."/>
            <person name="Puig M."/>
            <person name="Quesneville H."/>
            <person name="Ram K.R."/>
            <person name="Rand D."/>
            <person name="Rasmussen M.D."/>
            <person name="Reed L.K."/>
            <person name="Reenan R."/>
            <person name="Reily A."/>
            <person name="Remington K.A."/>
            <person name="Rieger T.T."/>
            <person name="Ritchie M.G."/>
            <person name="Robin C."/>
            <person name="Rogers Y.H."/>
            <person name="Rohde C."/>
            <person name="Rozas J."/>
            <person name="Rubenfield M.J."/>
            <person name="Ruiz A."/>
            <person name="Russo S."/>
            <person name="Salzberg S.L."/>
            <person name="Sanchez-Gracia A."/>
            <person name="Saranga D.J."/>
            <person name="Sato H."/>
            <person name="Schaeffer S.W."/>
            <person name="Schatz M.C."/>
            <person name="Schlenke T."/>
            <person name="Schwartz R."/>
            <person name="Segarra C."/>
            <person name="Singh R.S."/>
            <person name="Sirot L."/>
            <person name="Sirota M."/>
            <person name="Sisneros N.B."/>
            <person name="Smith C.D."/>
            <person name="Smith T.F."/>
            <person name="Spieth J."/>
            <person name="Stage D.E."/>
            <person name="Stark A."/>
            <person name="Stephan W."/>
            <person name="Strausberg R.L."/>
            <person name="Strempel S."/>
            <person name="Sturgill D."/>
            <person name="Sutton G."/>
            <person name="Sutton G.G."/>
            <person name="Tao W."/>
            <person name="Teichmann S."/>
            <person name="Tobari Y.N."/>
            <person name="Tomimura Y."/>
            <person name="Tsolas J.M."/>
            <person name="Valente V.L."/>
            <person name="Venter E."/>
            <person name="Venter J.C."/>
            <person name="Vicario S."/>
            <person name="Vieira F.G."/>
            <person name="Vilella A.J."/>
            <person name="Villasante A."/>
            <person name="Walenz B."/>
            <person name="Wang J."/>
            <person name="Wasserman M."/>
            <person name="Watts T."/>
            <person name="Wilson D."/>
            <person name="Wilson R.K."/>
            <person name="Wing R.A."/>
            <person name="Wolfner M.F."/>
            <person name="Wong A."/>
            <person name="Wong G.K."/>
            <person name="Wu C.I."/>
            <person name="Wu G."/>
            <person name="Yamamoto D."/>
            <person name="Yang H.P."/>
            <person name="Yang S.P."/>
            <person name="Yorke J.A."/>
            <person name="Yoshida K."/>
            <person name="Zdobnov E."/>
            <person name="Zhang P."/>
            <person name="Zhang Y."/>
            <person name="Zimin A.V."/>
            <person name="Baldwin J."/>
            <person name="Abdouelleil A."/>
            <person name="Abdulkadir J."/>
            <person name="Abebe A."/>
            <person name="Abera B."/>
            <person name="Abreu J."/>
            <person name="Acer S.C."/>
            <person name="Aftuck L."/>
            <person name="Alexander A."/>
            <person name="An P."/>
            <person name="Anderson E."/>
            <person name="Anderson S."/>
            <person name="Arachi H."/>
            <person name="Azer M."/>
            <person name="Bachantsang P."/>
            <person name="Barry A."/>
            <person name="Bayul T."/>
            <person name="Berlin A."/>
            <person name="Bessette D."/>
            <person name="Bloom T."/>
            <person name="Blye J."/>
            <person name="Boguslavskiy L."/>
            <person name="Bonnet C."/>
            <person name="Boukhgalter B."/>
            <person name="Bourzgui I."/>
            <person name="Brown A."/>
            <person name="Cahill P."/>
            <person name="Channer S."/>
            <person name="Cheshatsang Y."/>
            <person name="Chuda L."/>
            <person name="Citroen M."/>
            <person name="Collymore A."/>
            <person name="Cooke P."/>
            <person name="Costello M."/>
            <person name="D'Aco K."/>
            <person name="Daza R."/>
            <person name="De Haan G."/>
            <person name="DeGray S."/>
            <person name="DeMaso C."/>
            <person name="Dhargay N."/>
            <person name="Dooley K."/>
            <person name="Dooley E."/>
            <person name="Doricent M."/>
            <person name="Dorje P."/>
            <person name="Dorjee K."/>
            <person name="Dupes A."/>
            <person name="Elong R."/>
            <person name="Falk J."/>
            <person name="Farina A."/>
            <person name="Faro S."/>
            <person name="Ferguson D."/>
            <person name="Fisher S."/>
            <person name="Foley C.D."/>
            <person name="Franke A."/>
            <person name="Friedrich D."/>
            <person name="Gadbois L."/>
            <person name="Gearin G."/>
            <person name="Gearin C.R."/>
            <person name="Giannoukos G."/>
            <person name="Goode T."/>
            <person name="Graham J."/>
            <person name="Grandbois E."/>
            <person name="Grewal S."/>
            <person name="Gyaltsen K."/>
            <person name="Hafez N."/>
            <person name="Hagos B."/>
            <person name="Hall J."/>
            <person name="Henson C."/>
            <person name="Hollinger A."/>
            <person name="Honan T."/>
            <person name="Huard M.D."/>
            <person name="Hughes L."/>
            <person name="Hurhula B."/>
            <person name="Husby M.E."/>
            <person name="Kamat A."/>
            <person name="Kanga B."/>
            <person name="Kashin S."/>
            <person name="Khazanovich D."/>
            <person name="Kisner P."/>
            <person name="Lance K."/>
            <person name="Lara M."/>
            <person name="Lee W."/>
            <person name="Lennon N."/>
            <person name="Letendre F."/>
            <person name="LeVine R."/>
            <person name="Lipovsky A."/>
            <person name="Liu X."/>
            <person name="Liu J."/>
            <person name="Liu S."/>
            <person name="Lokyitsang T."/>
            <person name="Lokyitsang Y."/>
            <person name="Lubonja R."/>
            <person name="Lui A."/>
            <person name="MacDonald P."/>
            <person name="Magnisalis V."/>
            <person name="Maru K."/>
            <person name="Matthews C."/>
            <person name="McCusker W."/>
            <person name="McDonough S."/>
            <person name="Mehta T."/>
            <person name="Meldrim J."/>
            <person name="Meneus L."/>
            <person name="Mihai O."/>
            <person name="Mihalev A."/>
            <person name="Mihova T."/>
            <person name="Mittelman R."/>
            <person name="Mlenga V."/>
            <person name="Montmayeur A."/>
            <person name="Mulrain L."/>
            <person name="Navidi A."/>
            <person name="Naylor J."/>
            <person name="Negash T."/>
            <person name="Nguyen T."/>
            <person name="Nguyen N."/>
            <person name="Nicol R."/>
            <person name="Norbu C."/>
            <person name="Norbu N."/>
            <person name="Novod N."/>
            <person name="O'Neill B."/>
            <person name="Osman S."/>
            <person name="Markiewicz E."/>
            <person name="Oyono O.L."/>
            <person name="Patti C."/>
            <person name="Phunkhang P."/>
            <person name="Pierre F."/>
            <person name="Priest M."/>
            <person name="Raghuraman S."/>
            <person name="Rege F."/>
            <person name="Reyes R."/>
            <person name="Rise C."/>
            <person name="Rogov P."/>
            <person name="Ross K."/>
            <person name="Ryan E."/>
            <person name="Settipalli S."/>
            <person name="Shea T."/>
            <person name="Sherpa N."/>
            <person name="Shi L."/>
            <person name="Shih D."/>
            <person name="Sparrow T."/>
            <person name="Spaulding J."/>
            <person name="Stalker J."/>
            <person name="Stange-Thomann N."/>
            <person name="Stavropoulos S."/>
            <person name="Stone C."/>
            <person name="Strader C."/>
            <person name="Tesfaye S."/>
            <person name="Thomson T."/>
            <person name="Thoulutsang Y."/>
            <person name="Thoulutsang D."/>
            <person name="Topham K."/>
            <person name="Topping I."/>
            <person name="Tsamla T."/>
            <person name="Vassiliev H."/>
            <person name="Vo A."/>
            <person name="Wangchuk T."/>
            <person name="Wangdi T."/>
            <person name="Weiand M."/>
            <person name="Wilkinson J."/>
            <person name="Wilson A."/>
            <person name="Yadav S."/>
            <person name="Young G."/>
            <person name="Yu Q."/>
            <person name="Zembek L."/>
            <person name="Zhong D."/>
            <person name="Zimmer A."/>
            <person name="Zwirko Z."/>
            <person name="Jaffe D.B."/>
            <person name="Alvarez P."/>
            <person name="Brockman W."/>
            <person name="Butler J."/>
            <person name="Chin C."/>
            <person name="Gnerre S."/>
            <person name="Grabherr M."/>
            <person name="Kleber M."/>
            <person name="Mauceli E."/>
            <person name="MacCallum I."/>
        </authorList>
    </citation>
    <scope>NUCLEOTIDE SEQUENCE [LARGE SCALE GENOMIC DNA]</scope>
    <source>
        <strain evidence="2">Tucson 15081-1352.22</strain>
    </source>
</reference>
<dbReference type="AlphaFoldDB" id="B4KFA9"/>
<gene>
    <name evidence="1" type="primary">Dmoj\GI17450</name>
    <name evidence="1" type="ORF">Dmoj_GI17450</name>
</gene>
<sequence>MTRHLIVKYRKQTLAIILVFWVFILVNRDGNSVVEEQTSSTIPKLSTIFHGKSSTEQTTVKPLSTDKDFNVFDHRCKIPRTDPFSSDVMSIFKTEKFKECTDEPDLVSVLYDGMQRQYIVHVHESVFADLFPDILKFSCVYYEVLRGANDSLTWRVGPLPFGQNWAVPRHIEGIVVECYELSNRSRILQRDAFSFIQYPDGRNEQQDVKRRRVLPSVIMLGIDSMSQMNFQRTMPLTAQFVRQLGWYEMLGYNKIGDNTLPNVMSLLTGLRSSQWRAQCNIHEPGCFDQFTYLWNHFQDAGYLTAYAEDTPSIDTFHYFTFGFIRKPVDFYLRPFIFMIQNTLNTVKHFGYEYCLGRRQSFRYVFNYCLQLVQRFVHESPKPIFGIFWSNGFSHNDFRGPTSVDRDFVSYLERYKEHGLFDKAVVVLFSDHGQRQGALMSLASSFLEERLPMLHIYLPPWYREQHPEFVQALDWNRRRLSSTFDLHLTLKHLLVLQGQSGLKFNSSCAKCQSLFEPLPVNRSCEDAAIPEHWCTCDSYVQVRISNVLIYWAKTIVYRINEYLASHNYAAKCVRLKLAKLLRAERKQIFDDDGNPVMSSQRIQTFRIKFVTRPNGGLFRATFQTDSQNHVMVQEEFITRLNSYRNESFCVSEHVAQKFCACFEANRTFSIDTINVNDPGTPC</sequence>
<dbReference type="Pfam" id="PF02995">
    <property type="entry name" value="DUF229"/>
    <property type="match status" value="1"/>
</dbReference>
<dbReference type="GO" id="GO:0005615">
    <property type="term" value="C:extracellular space"/>
    <property type="evidence" value="ECO:0007669"/>
    <property type="project" value="TreeGrafter"/>
</dbReference>
<dbReference type="EMBL" id="CH933807">
    <property type="protein sequence ID" value="EDW12009.1"/>
    <property type="molecule type" value="Genomic_DNA"/>
</dbReference>
<dbReference type="PhylomeDB" id="B4KFA9"/>
<name>B4KFA9_DROMO</name>
<proteinExistence type="predicted"/>
<protein>
    <submittedName>
        <fullName evidence="1">Uncharacterized protein</fullName>
    </submittedName>
</protein>
<dbReference type="HOGENOM" id="CLU_018076_2_0_1"/>
<dbReference type="PANTHER" id="PTHR10974">
    <property type="entry name" value="FI08016P-RELATED"/>
    <property type="match status" value="1"/>
</dbReference>
<dbReference type="InterPro" id="IPR004245">
    <property type="entry name" value="DUF229"/>
</dbReference>
<keyword evidence="2" id="KW-1185">Reference proteome</keyword>
<dbReference type="FunFam" id="3.40.720.10:FF:000017">
    <property type="entry name" value="Predicted protein"/>
    <property type="match status" value="1"/>
</dbReference>
<dbReference type="OrthoDB" id="413313at2759"/>
<evidence type="ECO:0000313" key="2">
    <source>
        <dbReference type="Proteomes" id="UP000009192"/>
    </source>
</evidence>
<dbReference type="SUPFAM" id="SSF53649">
    <property type="entry name" value="Alkaline phosphatase-like"/>
    <property type="match status" value="1"/>
</dbReference>